<dbReference type="AlphaFoldDB" id="A0A0S7XRK7"/>
<keyword evidence="1" id="KW-0732">Signal</keyword>
<organism evidence="2 3">
    <name type="scientific">candidate division WOR-1 bacterium DG_54_3</name>
    <dbReference type="NCBI Taxonomy" id="1703775"/>
    <lineage>
        <taxon>Bacteria</taxon>
        <taxon>Bacillati</taxon>
        <taxon>Saganbacteria</taxon>
    </lineage>
</organism>
<sequence>MKAKIDGEIVDCAFAGGMEFTKPTFVDIDADGDLDIFIGDKDGSIRFFRNEGTPQNPCWEFVSDFYDSAIAERSFPAFADIDDDGDPDLFVGNREGKICFFRNDGNINSPLWSQITDFYDSIDVGSESTPVFVDMDGDLDLDLFVGKENGMLSFYRNVGTKEIPCWELVSENYDSIDVGAKSTPAFVDLDADGDFDLFLGEEYGNVNFYRNIGSDTLPQWEPVTANYNSIEAGKRSSPIFADIDGDSDFDLFIGQDEGKIFYYRNDGTIYLPSWTPITQSYLFIDLGTYSHPALVDIDADGDMDLFVGEYEGNINFYQNQVTVPIPSWSINTENYFAIEADDFSAPTFADIDQDGDSDLFIGRKDGKIHFYENIGTAESPFWNFIPDVYNFLDVGTYVSPAFVDIDGDLDLDMFVGQVYGKIYFYLNDGSPQSPSWTLSSDDFESIDVGWYSVPMFGDLDSDGDFDLLVGNEEGRICLFQNEGTAESFSFLLITDSFDSIDVGERSTPVLCDFDSDGDLDLFAGESKGGLHFYKNLTLNSIRGKVTDQTIPSENAVVYLSGEKEDSTFTDSSGNYEFVGLSLGNYCVFRDSTVFQYCFFPLESDTFEINFAGVTHVDEFTEQNTPKHLQLFPNYPNPFNPETTIIYFLPADGKVKLIIYNLRGEKVKELTSGFQTRGWKKVIWDGRNSQREKVASGIYLCRLQTEEGTETIRMVLLK</sequence>
<gene>
    <name evidence="2" type="ORF">AMJ44_12290</name>
</gene>
<name>A0A0S7XRK7_UNCSA</name>
<dbReference type="Proteomes" id="UP000051861">
    <property type="component" value="Unassembled WGS sequence"/>
</dbReference>
<dbReference type="SUPFAM" id="SSF49478">
    <property type="entry name" value="Cna protein B-type domain"/>
    <property type="match status" value="1"/>
</dbReference>
<evidence type="ECO:0000256" key="1">
    <source>
        <dbReference type="ARBA" id="ARBA00022729"/>
    </source>
</evidence>
<dbReference type="Gene3D" id="2.130.10.130">
    <property type="entry name" value="Integrin alpha, N-terminal"/>
    <property type="match status" value="3"/>
</dbReference>
<evidence type="ECO:0000313" key="3">
    <source>
        <dbReference type="Proteomes" id="UP000051861"/>
    </source>
</evidence>
<dbReference type="PATRIC" id="fig|1703775.3.peg.1500"/>
<proteinExistence type="predicted"/>
<comment type="caution">
    <text evidence="2">The sequence shown here is derived from an EMBL/GenBank/DDBJ whole genome shotgun (WGS) entry which is preliminary data.</text>
</comment>
<dbReference type="InterPro" id="IPR028994">
    <property type="entry name" value="Integrin_alpha_N"/>
</dbReference>
<dbReference type="EMBL" id="LIZX01000167">
    <property type="protein sequence ID" value="KPJ64697.1"/>
    <property type="molecule type" value="Genomic_DNA"/>
</dbReference>
<dbReference type="InterPro" id="IPR013517">
    <property type="entry name" value="FG-GAP"/>
</dbReference>
<dbReference type="SUPFAM" id="SSF69318">
    <property type="entry name" value="Integrin alpha N-terminal domain"/>
    <property type="match status" value="2"/>
</dbReference>
<evidence type="ECO:0008006" key="4">
    <source>
        <dbReference type="Google" id="ProtNLM"/>
    </source>
</evidence>
<dbReference type="Pfam" id="PF13517">
    <property type="entry name" value="FG-GAP_3"/>
    <property type="match status" value="4"/>
</dbReference>
<reference evidence="2 3" key="1">
    <citation type="journal article" date="2015" name="Microbiome">
        <title>Genomic resolution of linkages in carbon, nitrogen, and sulfur cycling among widespread estuary sediment bacteria.</title>
        <authorList>
            <person name="Baker B.J."/>
            <person name="Lazar C.S."/>
            <person name="Teske A.P."/>
            <person name="Dick G.J."/>
        </authorList>
    </citation>
    <scope>NUCLEOTIDE SEQUENCE [LARGE SCALE GENOMIC DNA]</scope>
    <source>
        <strain evidence="2">DG_54_3</strain>
    </source>
</reference>
<dbReference type="NCBIfam" id="TIGR04183">
    <property type="entry name" value="Por_Secre_tail"/>
    <property type="match status" value="1"/>
</dbReference>
<dbReference type="InterPro" id="IPR026444">
    <property type="entry name" value="Secre_tail"/>
</dbReference>
<evidence type="ECO:0000313" key="2">
    <source>
        <dbReference type="EMBL" id="KPJ64697.1"/>
    </source>
</evidence>
<dbReference type="Gene3D" id="2.60.40.4070">
    <property type="match status" value="1"/>
</dbReference>
<protein>
    <recommendedName>
        <fullName evidence="4">FlgD Ig-like domain-containing protein</fullName>
    </recommendedName>
</protein>
<dbReference type="PANTHER" id="PTHR44103">
    <property type="entry name" value="PROPROTEIN CONVERTASE P"/>
    <property type="match status" value="1"/>
</dbReference>
<accession>A0A0S7XRK7</accession>
<dbReference type="PANTHER" id="PTHR44103:SF1">
    <property type="entry name" value="PROPROTEIN CONVERTASE P"/>
    <property type="match status" value="1"/>
</dbReference>